<proteinExistence type="predicted"/>
<evidence type="ECO:0000313" key="2">
    <source>
        <dbReference type="EMBL" id="KMS97323.1"/>
    </source>
</evidence>
<dbReference type="Gramene" id="KMS97323">
    <property type="protein sequence ID" value="KMS97323"/>
    <property type="gene ID" value="BVRB_6g156200"/>
</dbReference>
<feature type="compositionally biased region" description="Basic and acidic residues" evidence="1">
    <location>
        <begin position="41"/>
        <end position="55"/>
    </location>
</feature>
<feature type="compositionally biased region" description="Basic and acidic residues" evidence="1">
    <location>
        <begin position="119"/>
        <end position="135"/>
    </location>
</feature>
<dbReference type="EMBL" id="KQ090328">
    <property type="protein sequence ID" value="KMS97323.1"/>
    <property type="molecule type" value="Genomic_DNA"/>
</dbReference>
<dbReference type="Proteomes" id="UP000035740">
    <property type="component" value="Unassembled WGS sequence"/>
</dbReference>
<reference evidence="2 3" key="1">
    <citation type="journal article" date="2014" name="Nature">
        <title>The genome of the recently domesticated crop plant sugar beet (Beta vulgaris).</title>
        <authorList>
            <person name="Dohm J.C."/>
            <person name="Minoche A.E."/>
            <person name="Holtgrawe D."/>
            <person name="Capella-Gutierrez S."/>
            <person name="Zakrzewski F."/>
            <person name="Tafer H."/>
            <person name="Rupp O."/>
            <person name="Sorensen T.R."/>
            <person name="Stracke R."/>
            <person name="Reinhardt R."/>
            <person name="Goesmann A."/>
            <person name="Kraft T."/>
            <person name="Schulz B."/>
            <person name="Stadler P.F."/>
            <person name="Schmidt T."/>
            <person name="Gabaldon T."/>
            <person name="Lehrach H."/>
            <person name="Weisshaar B."/>
            <person name="Himmelbauer H."/>
        </authorList>
    </citation>
    <scope>NUCLEOTIDE SEQUENCE [LARGE SCALE GENOMIC DNA]</scope>
    <source>
        <tissue evidence="2">Taproot</tissue>
    </source>
</reference>
<evidence type="ECO:0000313" key="3">
    <source>
        <dbReference type="Proteomes" id="UP000035740"/>
    </source>
</evidence>
<evidence type="ECO:0000256" key="1">
    <source>
        <dbReference type="SAM" id="MobiDB-lite"/>
    </source>
</evidence>
<feature type="region of interest" description="Disordered" evidence="1">
    <location>
        <begin position="30"/>
        <end position="55"/>
    </location>
</feature>
<gene>
    <name evidence="2" type="ORF">BVRB_6g156200</name>
</gene>
<sequence>MFNWSKYQVKTSLTTKWTRKDIMDGRPLDITVTAGSNSEELTEKEKELDEEKNKHKVQLEELERKKEEELKEKQDEVDNLKHKLAEAELKNQEGLKKKQDEIAELKRKHNEDLTNLEQSNREQLKKKQDELERGKKENEDLEKVLKIYAFDRSDQPVPLIFFSRMVQYMQTDLPSSKITIRFTRSGEQFKWPPSVKIVIPLCPVETVTRYYPTIYNCVTT</sequence>
<dbReference type="AlphaFoldDB" id="A0A0J8BBD5"/>
<organism evidence="2 3">
    <name type="scientific">Beta vulgaris subsp. vulgaris</name>
    <name type="common">Beet</name>
    <dbReference type="NCBI Taxonomy" id="3555"/>
    <lineage>
        <taxon>Eukaryota</taxon>
        <taxon>Viridiplantae</taxon>
        <taxon>Streptophyta</taxon>
        <taxon>Embryophyta</taxon>
        <taxon>Tracheophyta</taxon>
        <taxon>Spermatophyta</taxon>
        <taxon>Magnoliopsida</taxon>
        <taxon>eudicotyledons</taxon>
        <taxon>Gunneridae</taxon>
        <taxon>Pentapetalae</taxon>
        <taxon>Caryophyllales</taxon>
        <taxon>Chenopodiaceae</taxon>
        <taxon>Betoideae</taxon>
        <taxon>Beta</taxon>
    </lineage>
</organism>
<keyword evidence="3" id="KW-1185">Reference proteome</keyword>
<accession>A0A0J8BBD5</accession>
<name>A0A0J8BBD5_BETVV</name>
<protein>
    <submittedName>
        <fullName evidence="2">Uncharacterized protein</fullName>
    </submittedName>
</protein>
<feature type="region of interest" description="Disordered" evidence="1">
    <location>
        <begin position="107"/>
        <end position="135"/>
    </location>
</feature>